<feature type="region of interest" description="Disordered" evidence="1">
    <location>
        <begin position="24"/>
        <end position="62"/>
    </location>
</feature>
<accession>A0A674J068</accession>
<reference evidence="2" key="1">
    <citation type="submission" date="2025-08" db="UniProtKB">
        <authorList>
            <consortium name="Ensembl"/>
        </authorList>
    </citation>
    <scope>IDENTIFICATION</scope>
</reference>
<protein>
    <submittedName>
        <fullName evidence="2">Uncharacterized protein</fullName>
    </submittedName>
</protein>
<name>A0A674J068_9SAUR</name>
<evidence type="ECO:0000313" key="2">
    <source>
        <dbReference type="Ensembl" id="ENSTMTP00000013973.1"/>
    </source>
</evidence>
<keyword evidence="3" id="KW-1185">Reference proteome</keyword>
<evidence type="ECO:0000313" key="3">
    <source>
        <dbReference type="Proteomes" id="UP000472274"/>
    </source>
</evidence>
<reference evidence="2" key="2">
    <citation type="submission" date="2025-09" db="UniProtKB">
        <authorList>
            <consortium name="Ensembl"/>
        </authorList>
    </citation>
    <scope>IDENTIFICATION</scope>
</reference>
<dbReference type="Ensembl" id="ENSTMTT00000014450.1">
    <property type="protein sequence ID" value="ENSTMTP00000013973.1"/>
    <property type="gene ID" value="ENSTMTG00000010170.1"/>
</dbReference>
<dbReference type="InParanoid" id="A0A674J068"/>
<proteinExistence type="predicted"/>
<dbReference type="Proteomes" id="UP000472274">
    <property type="component" value="Unplaced"/>
</dbReference>
<dbReference type="AlphaFoldDB" id="A0A674J068"/>
<sequence length="62" mass="6431">ATADPQPWGAWPCQERSLKRAKHVAGQGKRRVPGSLPPCWPGLLPSSQPAGGALAHTSLGPP</sequence>
<organism evidence="2 3">
    <name type="scientific">Terrapene triunguis</name>
    <name type="common">Three-toed box turtle</name>
    <dbReference type="NCBI Taxonomy" id="2587831"/>
    <lineage>
        <taxon>Eukaryota</taxon>
        <taxon>Metazoa</taxon>
        <taxon>Chordata</taxon>
        <taxon>Craniata</taxon>
        <taxon>Vertebrata</taxon>
        <taxon>Euteleostomi</taxon>
        <taxon>Archelosauria</taxon>
        <taxon>Testudinata</taxon>
        <taxon>Testudines</taxon>
        <taxon>Cryptodira</taxon>
        <taxon>Durocryptodira</taxon>
        <taxon>Testudinoidea</taxon>
        <taxon>Emydidae</taxon>
        <taxon>Terrapene</taxon>
    </lineage>
</organism>
<evidence type="ECO:0000256" key="1">
    <source>
        <dbReference type="SAM" id="MobiDB-lite"/>
    </source>
</evidence>